<dbReference type="Proteomes" id="UP000254597">
    <property type="component" value="Unassembled WGS sequence"/>
</dbReference>
<sequence>MDYRKKSSDVRIGHEQLLFLYKTYFVGAGIVVKGKQILWYSTGQHGTHGCYVERNTPFHYSYF</sequence>
<dbReference type="EMBL" id="UGWP01000004">
    <property type="protein sequence ID" value="SUF55820.1"/>
    <property type="molecule type" value="Genomic_DNA"/>
</dbReference>
<reference evidence="1 2" key="1">
    <citation type="submission" date="2018-06" db="EMBL/GenBank/DDBJ databases">
        <authorList>
            <consortium name="Pathogen Informatics"/>
            <person name="Doyle S."/>
        </authorList>
    </citation>
    <scope>NUCLEOTIDE SEQUENCE [LARGE SCALE GENOMIC DNA]</scope>
    <source>
        <strain evidence="1 2">NCTC10252</strain>
    </source>
</reference>
<evidence type="ECO:0000313" key="1">
    <source>
        <dbReference type="EMBL" id="SUF55820.1"/>
    </source>
</evidence>
<accession>A0A379QII6</accession>
<proteinExistence type="predicted"/>
<gene>
    <name evidence="1" type="ORF">NCTC10252_01029</name>
</gene>
<dbReference type="AlphaFoldDB" id="A0A379QII6"/>
<name>A0A379QII6_SALER</name>
<organism evidence="1 2">
    <name type="scientific">Salmonella enterica</name>
    <name type="common">Salmonella choleraesuis</name>
    <dbReference type="NCBI Taxonomy" id="28901"/>
    <lineage>
        <taxon>Bacteria</taxon>
        <taxon>Pseudomonadati</taxon>
        <taxon>Pseudomonadota</taxon>
        <taxon>Gammaproteobacteria</taxon>
        <taxon>Enterobacterales</taxon>
        <taxon>Enterobacteriaceae</taxon>
        <taxon>Salmonella</taxon>
    </lineage>
</organism>
<evidence type="ECO:0000313" key="2">
    <source>
        <dbReference type="Proteomes" id="UP000254597"/>
    </source>
</evidence>
<protein>
    <submittedName>
        <fullName evidence="1">Uncharacterized protein</fullName>
    </submittedName>
</protein>